<keyword evidence="1" id="KW-0472">Membrane</keyword>
<reference evidence="2 3" key="1">
    <citation type="submission" date="2016-10" db="EMBL/GenBank/DDBJ databases">
        <authorList>
            <person name="Varghese N."/>
            <person name="Submissions S."/>
        </authorList>
    </citation>
    <scope>NUCLEOTIDE SEQUENCE [LARGE SCALE GENOMIC DNA]</scope>
    <source>
        <strain evidence="3">YIM D21,KCTC 23444,ACCC 10710</strain>
    </source>
</reference>
<keyword evidence="1" id="KW-0812">Transmembrane</keyword>
<accession>A0A1I2CNN4</accession>
<keyword evidence="1" id="KW-1133">Transmembrane helix</keyword>
<organism evidence="2 3">
    <name type="scientific">Roseivivax sediminis</name>
    <dbReference type="NCBI Taxonomy" id="936889"/>
    <lineage>
        <taxon>Bacteria</taxon>
        <taxon>Pseudomonadati</taxon>
        <taxon>Pseudomonadota</taxon>
        <taxon>Alphaproteobacteria</taxon>
        <taxon>Rhodobacterales</taxon>
        <taxon>Roseobacteraceae</taxon>
        <taxon>Roseivivax</taxon>
    </lineage>
</organism>
<proteinExistence type="predicted"/>
<feature type="transmembrane region" description="Helical" evidence="1">
    <location>
        <begin position="6"/>
        <end position="26"/>
    </location>
</feature>
<dbReference type="Proteomes" id="UP000325289">
    <property type="component" value="Unassembled WGS sequence"/>
</dbReference>
<evidence type="ECO:0000256" key="1">
    <source>
        <dbReference type="SAM" id="Phobius"/>
    </source>
</evidence>
<protein>
    <submittedName>
        <fullName evidence="2">Uncharacterized protein</fullName>
    </submittedName>
</protein>
<dbReference type="EMBL" id="FOMS01000014">
    <property type="protein sequence ID" value="SFE69755.1"/>
    <property type="molecule type" value="Genomic_DNA"/>
</dbReference>
<evidence type="ECO:0000313" key="2">
    <source>
        <dbReference type="EMBL" id="SFE69755.1"/>
    </source>
</evidence>
<name>A0A1I2CNN4_9RHOB</name>
<keyword evidence="3" id="KW-1185">Reference proteome</keyword>
<gene>
    <name evidence="2" type="ORF">SAMN04515678_11415</name>
</gene>
<sequence>MSPEVQVGLVGIAIPVATLIAVKLMVWHDERSKRD</sequence>
<evidence type="ECO:0000313" key="3">
    <source>
        <dbReference type="Proteomes" id="UP000325289"/>
    </source>
</evidence>
<dbReference type="AlphaFoldDB" id="A0A1I2CNN4"/>